<evidence type="ECO:0000313" key="3">
    <source>
        <dbReference type="Proteomes" id="UP000183995"/>
    </source>
</evidence>
<dbReference type="InterPro" id="IPR038071">
    <property type="entry name" value="UROD/MetE-like_sf"/>
</dbReference>
<reference evidence="2 3" key="1">
    <citation type="submission" date="2016-11" db="EMBL/GenBank/DDBJ databases">
        <authorList>
            <person name="Jaros S."/>
            <person name="Januszkiewicz K."/>
            <person name="Wedrychowicz H."/>
        </authorList>
    </citation>
    <scope>NUCLEOTIDE SEQUENCE [LARGE SCALE GENOMIC DNA]</scope>
    <source>
        <strain evidence="2 3">DSM 10068</strain>
    </source>
</reference>
<dbReference type="InterPro" id="IPR000257">
    <property type="entry name" value="Uroporphyrinogen_deCOase"/>
</dbReference>
<dbReference type="GO" id="GO:0006779">
    <property type="term" value="P:porphyrin-containing compound biosynthetic process"/>
    <property type="evidence" value="ECO:0007669"/>
    <property type="project" value="InterPro"/>
</dbReference>
<dbReference type="EMBL" id="FQXV01000005">
    <property type="protein sequence ID" value="SHH98613.1"/>
    <property type="molecule type" value="Genomic_DNA"/>
</dbReference>
<sequence>MQPVSPHAPEHMAGPYCAALENAVSAEDSLFLTLPADFVTEARALGARAHVTASGFCDVTPPFTSPEQLRDIPPLPERPLIRELLAELERRSAARAILLNVSAPYSLLALLSSQKLPAWLLRQPEEVRAALGALTDGLAGYIAAALDRGVKVVSLADPQAQRGLLGEKRYRAFAAEFQLRLLERLAESPAHGVVHLCPYSFSPLEEYGLLELSELAPPDPSYERALLSTAENAETVIFIGHQCPHTKSAARLYQLHLDKQRR</sequence>
<dbReference type="RefSeq" id="WP_073077878.1">
    <property type="nucleotide sequence ID" value="NZ_FQXV01000005.1"/>
</dbReference>
<dbReference type="AlphaFoldDB" id="A0A1M5XHA0"/>
<dbReference type="SUPFAM" id="SSF51726">
    <property type="entry name" value="UROD/MetE-like"/>
    <property type="match status" value="1"/>
</dbReference>
<keyword evidence="3" id="KW-1185">Reference proteome</keyword>
<gene>
    <name evidence="2" type="ORF">SAMN02745823_01777</name>
</gene>
<dbReference type="Pfam" id="PF01208">
    <property type="entry name" value="URO-D"/>
    <property type="match status" value="1"/>
</dbReference>
<evidence type="ECO:0000313" key="2">
    <source>
        <dbReference type="EMBL" id="SHH98613.1"/>
    </source>
</evidence>
<dbReference type="GO" id="GO:0004853">
    <property type="term" value="F:uroporphyrinogen decarboxylase activity"/>
    <property type="evidence" value="ECO:0007669"/>
    <property type="project" value="InterPro"/>
</dbReference>
<proteinExistence type="predicted"/>
<protein>
    <submittedName>
        <fullName evidence="2">Uroporphyrinogen decarboxylase (URO-D)</fullName>
    </submittedName>
</protein>
<feature type="domain" description="Uroporphyrinogen decarboxylase (URO-D)" evidence="1">
    <location>
        <begin position="34"/>
        <end position="196"/>
    </location>
</feature>
<evidence type="ECO:0000259" key="1">
    <source>
        <dbReference type="Pfam" id="PF01208"/>
    </source>
</evidence>
<dbReference type="STRING" id="1123282.SAMN02745823_01777"/>
<dbReference type="Gene3D" id="3.20.20.210">
    <property type="match status" value="1"/>
</dbReference>
<dbReference type="Proteomes" id="UP000183995">
    <property type="component" value="Unassembled WGS sequence"/>
</dbReference>
<organism evidence="2 3">
    <name type="scientific">Sporobacter termitidis DSM 10068</name>
    <dbReference type="NCBI Taxonomy" id="1123282"/>
    <lineage>
        <taxon>Bacteria</taxon>
        <taxon>Bacillati</taxon>
        <taxon>Bacillota</taxon>
        <taxon>Clostridia</taxon>
        <taxon>Eubacteriales</taxon>
        <taxon>Oscillospiraceae</taxon>
        <taxon>Sporobacter</taxon>
    </lineage>
</organism>
<dbReference type="OrthoDB" id="2135496at2"/>
<accession>A0A1M5XHA0</accession>
<name>A0A1M5XHA0_9FIRM</name>